<name>A0ABW7B6V2_9ACTN</name>
<feature type="signal peptide" evidence="2">
    <location>
        <begin position="1"/>
        <end position="25"/>
    </location>
</feature>
<evidence type="ECO:0008006" key="5">
    <source>
        <dbReference type="Google" id="ProtNLM"/>
    </source>
</evidence>
<organism evidence="3 4">
    <name type="scientific">Streptomyces cinerochromogenes</name>
    <dbReference type="NCBI Taxonomy" id="66422"/>
    <lineage>
        <taxon>Bacteria</taxon>
        <taxon>Bacillati</taxon>
        <taxon>Actinomycetota</taxon>
        <taxon>Actinomycetes</taxon>
        <taxon>Kitasatosporales</taxon>
        <taxon>Streptomycetaceae</taxon>
        <taxon>Streptomyces</taxon>
    </lineage>
</organism>
<feature type="compositionally biased region" description="Low complexity" evidence="1">
    <location>
        <begin position="45"/>
        <end position="70"/>
    </location>
</feature>
<feature type="region of interest" description="Disordered" evidence="1">
    <location>
        <begin position="165"/>
        <end position="223"/>
    </location>
</feature>
<evidence type="ECO:0000313" key="4">
    <source>
        <dbReference type="Proteomes" id="UP001604267"/>
    </source>
</evidence>
<dbReference type="EMBL" id="JBICYV010000006">
    <property type="protein sequence ID" value="MFG3011622.1"/>
    <property type="molecule type" value="Genomic_DNA"/>
</dbReference>
<sequence length="223" mass="22589">MTSAMARRLAAVAALGALLTTAACGGGDSEGPAPTDTASPTSGDSGTVPEGTESGGEPSEEASGGESNGEIFVGSDSEGSSASDIELSRTRVGEPVEAAVQINASDQEASEPVQEESATVNGEDAEITRSCVGEVPPCRVQFSYTPTEPGPYSGELTVTLADGATVTAPIHGEAVGEDTTEPETTESETTEPETTEPETTEPETTEAETTEPETTEPETADQT</sequence>
<feature type="region of interest" description="Disordered" evidence="1">
    <location>
        <begin position="22"/>
        <end position="128"/>
    </location>
</feature>
<comment type="caution">
    <text evidence="3">The sequence shown here is derived from an EMBL/GenBank/DDBJ whole genome shotgun (WGS) entry which is preliminary data.</text>
</comment>
<evidence type="ECO:0000313" key="3">
    <source>
        <dbReference type="EMBL" id="MFG3011622.1"/>
    </source>
</evidence>
<dbReference type="Proteomes" id="UP001604267">
    <property type="component" value="Unassembled WGS sequence"/>
</dbReference>
<dbReference type="PROSITE" id="PS51257">
    <property type="entry name" value="PROKAR_LIPOPROTEIN"/>
    <property type="match status" value="1"/>
</dbReference>
<reference evidence="3 4" key="1">
    <citation type="submission" date="2024-10" db="EMBL/GenBank/DDBJ databases">
        <title>The Natural Products Discovery Center: Release of the First 8490 Sequenced Strains for Exploring Actinobacteria Biosynthetic Diversity.</title>
        <authorList>
            <person name="Kalkreuter E."/>
            <person name="Kautsar S.A."/>
            <person name="Yang D."/>
            <person name="Bader C.D."/>
            <person name="Teijaro C.N."/>
            <person name="Fluegel L."/>
            <person name="Davis C.M."/>
            <person name="Simpson J.R."/>
            <person name="Lauterbach L."/>
            <person name="Steele A.D."/>
            <person name="Gui C."/>
            <person name="Meng S."/>
            <person name="Li G."/>
            <person name="Viehrig K."/>
            <person name="Ye F."/>
            <person name="Su P."/>
            <person name="Kiefer A.F."/>
            <person name="Nichols A."/>
            <person name="Cepeda A.J."/>
            <person name="Yan W."/>
            <person name="Fan B."/>
            <person name="Jiang Y."/>
            <person name="Adhikari A."/>
            <person name="Zheng C.-J."/>
            <person name="Schuster L."/>
            <person name="Cowan T.M."/>
            <person name="Smanski M.J."/>
            <person name="Chevrette M.G."/>
            <person name="De Carvalho L.P.S."/>
            <person name="Shen B."/>
        </authorList>
    </citation>
    <scope>NUCLEOTIDE SEQUENCE [LARGE SCALE GENOMIC DNA]</scope>
    <source>
        <strain evidence="3 4">NPDC048320</strain>
    </source>
</reference>
<feature type="compositionally biased region" description="Acidic residues" evidence="1">
    <location>
        <begin position="175"/>
        <end position="223"/>
    </location>
</feature>
<evidence type="ECO:0000256" key="1">
    <source>
        <dbReference type="SAM" id="MobiDB-lite"/>
    </source>
</evidence>
<feature type="chain" id="PRO_5045852342" description="Lipoprotein" evidence="2">
    <location>
        <begin position="26"/>
        <end position="223"/>
    </location>
</feature>
<protein>
    <recommendedName>
        <fullName evidence="5">Lipoprotein</fullName>
    </recommendedName>
</protein>
<dbReference type="RefSeq" id="WP_392817831.1">
    <property type="nucleotide sequence ID" value="NZ_JBICYV010000006.1"/>
</dbReference>
<proteinExistence type="predicted"/>
<keyword evidence="2" id="KW-0732">Signal</keyword>
<evidence type="ECO:0000256" key="2">
    <source>
        <dbReference type="SAM" id="SignalP"/>
    </source>
</evidence>
<gene>
    <name evidence="3" type="ORF">ACGFZB_14405</name>
</gene>
<accession>A0ABW7B6V2</accession>
<keyword evidence="4" id="KW-1185">Reference proteome</keyword>